<reference evidence="4 5" key="1">
    <citation type="submission" date="2020-04" db="EMBL/GenBank/DDBJ databases">
        <authorList>
            <person name="Hitch T.C.A."/>
            <person name="Wylensek D."/>
            <person name="Clavel T."/>
        </authorList>
    </citation>
    <scope>NUCLEOTIDE SEQUENCE [LARGE SCALE GENOMIC DNA]</scope>
    <source>
        <strain evidence="4 5">BSM-383-APC-5F</strain>
    </source>
</reference>
<dbReference type="Pfam" id="PF05065">
    <property type="entry name" value="Phage_capsid"/>
    <property type="match status" value="1"/>
</dbReference>
<sequence length="398" mass="43839">MTILELREKRNKAWEAAKAFLESRRTEKGTLTAEDDATYTQMEQEINDLGKEIARLERQEALEAELNRPVNQPLTNKPGSGRGEEPKTGRASDEYRKAMLDAFRSNFKRVSNILQEGVDADGGYLVPEEYDRRLIDTLSEENIMRRLATIITTSGEHKINIAATKPAASWIEEGGALTFGDATFSQILLDAHKLHVAIKVTEELLYDNAFNLEGYILDQFGKALGNAEEDAFLNGDGTGKPLGLFAATGGGTVAGTLTAAIKSDDMLDLVYALKRPYRKKASFIMNDKTLSSLRKLKDNNGAYIWQPSYQAGEPDRVLGYAVHTSAYAPEDAIAFGDYKYYNIGDRGTRSFSELRELFAGNGMIGYVAKERVDGKLILPEAVQILKLKASTPSGGGTE</sequence>
<evidence type="ECO:0000256" key="1">
    <source>
        <dbReference type="ARBA" id="ARBA00004328"/>
    </source>
</evidence>
<organism evidence="4 5">
    <name type="scientific">Dorea formicigenerans</name>
    <dbReference type="NCBI Taxonomy" id="39486"/>
    <lineage>
        <taxon>Bacteria</taxon>
        <taxon>Bacillati</taxon>
        <taxon>Bacillota</taxon>
        <taxon>Clostridia</taxon>
        <taxon>Lachnospirales</taxon>
        <taxon>Lachnospiraceae</taxon>
        <taxon>Dorea</taxon>
    </lineage>
</organism>
<feature type="region of interest" description="Disordered" evidence="2">
    <location>
        <begin position="63"/>
        <end position="92"/>
    </location>
</feature>
<dbReference type="Gene3D" id="3.30.2400.10">
    <property type="entry name" value="Major capsid protein gp5"/>
    <property type="match status" value="1"/>
</dbReference>
<evidence type="ECO:0000313" key="5">
    <source>
        <dbReference type="Proteomes" id="UP000580130"/>
    </source>
</evidence>
<dbReference type="AlphaFoldDB" id="A0A848CM30"/>
<protein>
    <submittedName>
        <fullName evidence="4">Phage major capsid protein</fullName>
    </submittedName>
</protein>
<dbReference type="NCBIfam" id="TIGR01554">
    <property type="entry name" value="major_cap_HK97"/>
    <property type="match status" value="1"/>
</dbReference>
<comment type="caution">
    <text evidence="4">The sequence shown here is derived from an EMBL/GenBank/DDBJ whole genome shotgun (WGS) entry which is preliminary data.</text>
</comment>
<accession>A0A848CM30</accession>
<evidence type="ECO:0000259" key="3">
    <source>
        <dbReference type="Pfam" id="PF05065"/>
    </source>
</evidence>
<dbReference type="Proteomes" id="UP000580130">
    <property type="component" value="Unassembled WGS sequence"/>
</dbReference>
<dbReference type="RefSeq" id="WP_168932882.1">
    <property type="nucleotide sequence ID" value="NZ_JABAFX010000001.1"/>
</dbReference>
<feature type="compositionally biased region" description="Basic and acidic residues" evidence="2">
    <location>
        <begin position="82"/>
        <end position="92"/>
    </location>
</feature>
<dbReference type="InterPro" id="IPR024455">
    <property type="entry name" value="Phage_capsid"/>
</dbReference>
<dbReference type="InterPro" id="IPR054612">
    <property type="entry name" value="Phage_capsid-like_C"/>
</dbReference>
<dbReference type="SUPFAM" id="SSF56563">
    <property type="entry name" value="Major capsid protein gp5"/>
    <property type="match status" value="1"/>
</dbReference>
<proteinExistence type="predicted"/>
<name>A0A848CM30_9FIRM</name>
<dbReference type="Gene3D" id="3.30.2320.10">
    <property type="entry name" value="hypothetical protein PF0899 domain"/>
    <property type="match status" value="1"/>
</dbReference>
<evidence type="ECO:0000313" key="4">
    <source>
        <dbReference type="EMBL" id="NME55997.1"/>
    </source>
</evidence>
<dbReference type="EMBL" id="JABAFX010000001">
    <property type="protein sequence ID" value="NME55997.1"/>
    <property type="molecule type" value="Genomic_DNA"/>
</dbReference>
<gene>
    <name evidence="4" type="ORF">HF855_00795</name>
</gene>
<feature type="compositionally biased region" description="Polar residues" evidence="2">
    <location>
        <begin position="69"/>
        <end position="78"/>
    </location>
</feature>
<feature type="domain" description="Phage capsid-like C-terminal" evidence="3">
    <location>
        <begin position="122"/>
        <end position="386"/>
    </location>
</feature>
<evidence type="ECO:0000256" key="2">
    <source>
        <dbReference type="SAM" id="MobiDB-lite"/>
    </source>
</evidence>
<comment type="subcellular location">
    <subcellularLocation>
        <location evidence="1">Virion</location>
    </subcellularLocation>
</comment>